<dbReference type="Pfam" id="PF09835">
    <property type="entry name" value="DUF2062"/>
    <property type="match status" value="1"/>
</dbReference>
<comment type="caution">
    <text evidence="3">The sequence shown here is derived from an EMBL/GenBank/DDBJ whole genome shotgun (WGS) entry which is preliminary data.</text>
</comment>
<evidence type="ECO:0000313" key="3">
    <source>
        <dbReference type="EMBL" id="RHZ97396.1"/>
    </source>
</evidence>
<keyword evidence="1" id="KW-0472">Membrane</keyword>
<protein>
    <submittedName>
        <fullName evidence="3">DUF2062 domain-containing protein</fullName>
    </submittedName>
</protein>
<dbReference type="PANTHER" id="PTHR40547:SF1">
    <property type="entry name" value="SLL0298 PROTEIN"/>
    <property type="match status" value="1"/>
</dbReference>
<dbReference type="Proteomes" id="UP000266305">
    <property type="component" value="Unassembled WGS sequence"/>
</dbReference>
<dbReference type="PANTHER" id="PTHR40547">
    <property type="entry name" value="SLL0298 PROTEIN"/>
    <property type="match status" value="1"/>
</dbReference>
<dbReference type="GeneID" id="3717937"/>
<gene>
    <name evidence="3" type="ORF">D1114_03515</name>
</gene>
<proteinExistence type="predicted"/>
<reference evidence="3 4" key="1">
    <citation type="submission" date="2018-08" db="EMBL/GenBank/DDBJ databases">
        <title>Draft genome sequence of Rhodobacter sphaeroides FY.</title>
        <authorList>
            <person name="Rayyan A."/>
            <person name="Meyer T.E."/>
            <person name="Kyndt J.A."/>
        </authorList>
    </citation>
    <scope>NUCLEOTIDE SEQUENCE [LARGE SCALE GENOMIC DNA]</scope>
    <source>
        <strain evidence="3 4">FY</strain>
    </source>
</reference>
<dbReference type="RefSeq" id="WP_011336935.1">
    <property type="nucleotide sequence ID" value="NZ_BJXO01000032.1"/>
</dbReference>
<feature type="transmembrane region" description="Helical" evidence="1">
    <location>
        <begin position="50"/>
        <end position="74"/>
    </location>
</feature>
<name>A0AAX1UNY7_CERSP</name>
<organism evidence="3 4">
    <name type="scientific">Cereibacter sphaeroides</name>
    <name type="common">Rhodobacter sphaeroides</name>
    <dbReference type="NCBI Taxonomy" id="1063"/>
    <lineage>
        <taxon>Bacteria</taxon>
        <taxon>Pseudomonadati</taxon>
        <taxon>Pseudomonadota</taxon>
        <taxon>Alphaproteobacteria</taxon>
        <taxon>Rhodobacterales</taxon>
        <taxon>Paracoccaceae</taxon>
        <taxon>Cereibacter</taxon>
    </lineage>
</organism>
<feature type="domain" description="DUF2062" evidence="2">
    <location>
        <begin position="27"/>
        <end position="191"/>
    </location>
</feature>
<dbReference type="InterPro" id="IPR018639">
    <property type="entry name" value="DUF2062"/>
</dbReference>
<dbReference type="EMBL" id="QWGP01000003">
    <property type="protein sequence ID" value="RHZ97396.1"/>
    <property type="molecule type" value="Genomic_DNA"/>
</dbReference>
<keyword evidence="1" id="KW-0812">Transmembrane</keyword>
<evidence type="ECO:0000259" key="2">
    <source>
        <dbReference type="Pfam" id="PF09835"/>
    </source>
</evidence>
<feature type="transmembrane region" description="Helical" evidence="1">
    <location>
        <begin position="80"/>
        <end position="103"/>
    </location>
</feature>
<sequence>MVFKRRNPRTWRQIAQESVWPRGGWSRAAQYVKHRLTRLPDEPHRIARGVFAGVFISFTPFFGFHLIGGALLGWILRGNILAALLATFVGNPVTMPVIALVSVEIGHWMLGIDVPLNIVNIFKAFSDAGTELWANFLAIFSDEPARWSNLGRFFETIYLPYLVGGILPGLAVSYGFYHLTIPVIRAYQKLRAMRVQARRARERRRAGAEADDAGAGSQ</sequence>
<accession>A0AAX1UNY7</accession>
<dbReference type="AlphaFoldDB" id="A0AAX1UNY7"/>
<feature type="transmembrane region" description="Helical" evidence="1">
    <location>
        <begin position="161"/>
        <end position="184"/>
    </location>
</feature>
<evidence type="ECO:0000256" key="1">
    <source>
        <dbReference type="SAM" id="Phobius"/>
    </source>
</evidence>
<evidence type="ECO:0000313" key="4">
    <source>
        <dbReference type="Proteomes" id="UP000266305"/>
    </source>
</evidence>
<keyword evidence="1" id="KW-1133">Transmembrane helix</keyword>